<evidence type="ECO:0000313" key="4">
    <source>
        <dbReference type="Proteomes" id="UP000528460"/>
    </source>
</evidence>
<dbReference type="SUPFAM" id="SSF48371">
    <property type="entry name" value="ARM repeat"/>
    <property type="match status" value="1"/>
</dbReference>
<dbReference type="Pfam" id="PF13646">
    <property type="entry name" value="HEAT_2"/>
    <property type="match status" value="1"/>
</dbReference>
<evidence type="ECO:0000256" key="1">
    <source>
        <dbReference type="SAM" id="MobiDB-lite"/>
    </source>
</evidence>
<evidence type="ECO:0000259" key="2">
    <source>
        <dbReference type="Pfam" id="PF20720"/>
    </source>
</evidence>
<feature type="region of interest" description="Disordered" evidence="1">
    <location>
        <begin position="1"/>
        <end position="23"/>
    </location>
</feature>
<proteinExistence type="predicted"/>
<dbReference type="InterPro" id="IPR011989">
    <property type="entry name" value="ARM-like"/>
</dbReference>
<organism evidence="3 4">
    <name type="scientific">Corallococcus exercitus</name>
    <dbReference type="NCBI Taxonomy" id="2316736"/>
    <lineage>
        <taxon>Bacteria</taxon>
        <taxon>Pseudomonadati</taxon>
        <taxon>Myxococcota</taxon>
        <taxon>Myxococcia</taxon>
        <taxon>Myxococcales</taxon>
        <taxon>Cystobacterineae</taxon>
        <taxon>Myxococcaceae</taxon>
        <taxon>Corallococcus</taxon>
    </lineage>
</organism>
<dbReference type="Pfam" id="PF20720">
    <property type="entry name" value="nSTAND3"/>
    <property type="match status" value="1"/>
</dbReference>
<dbReference type="InterPro" id="IPR027417">
    <property type="entry name" value="P-loop_NTPase"/>
</dbReference>
<dbReference type="Gene3D" id="1.25.10.10">
    <property type="entry name" value="Leucine-rich Repeat Variant"/>
    <property type="match status" value="2"/>
</dbReference>
<name>A0A7Y4NH66_9BACT</name>
<reference evidence="3 4" key="1">
    <citation type="submission" date="2020-05" db="EMBL/GenBank/DDBJ databases">
        <authorList>
            <person name="Whitworth D."/>
        </authorList>
    </citation>
    <scope>NUCLEOTIDE SEQUENCE [LARGE SCALE GENOMIC DNA]</scope>
    <source>
        <strain evidence="3 4">CA046A</strain>
    </source>
</reference>
<dbReference type="Proteomes" id="UP000528460">
    <property type="component" value="Unassembled WGS sequence"/>
</dbReference>
<protein>
    <recommendedName>
        <fullName evidence="2">Novel STAND NTPase 3 domain-containing protein</fullName>
    </recommendedName>
</protein>
<feature type="domain" description="Novel STAND NTPase 3" evidence="2">
    <location>
        <begin position="251"/>
        <end position="401"/>
    </location>
</feature>
<dbReference type="SUPFAM" id="SSF52540">
    <property type="entry name" value="P-loop containing nucleoside triphosphate hydrolases"/>
    <property type="match status" value="1"/>
</dbReference>
<dbReference type="RefSeq" id="WP_171421447.1">
    <property type="nucleotide sequence ID" value="NZ_JABFJW010000454.1"/>
</dbReference>
<gene>
    <name evidence="3" type="ORF">HNS30_35485</name>
</gene>
<dbReference type="InterPro" id="IPR016024">
    <property type="entry name" value="ARM-type_fold"/>
</dbReference>
<accession>A0A7Y4NH66</accession>
<comment type="caution">
    <text evidence="3">The sequence shown here is derived from an EMBL/GenBank/DDBJ whole genome shotgun (WGS) entry which is preliminary data.</text>
</comment>
<evidence type="ECO:0000313" key="3">
    <source>
        <dbReference type="EMBL" id="NOK14348.1"/>
    </source>
</evidence>
<dbReference type="EMBL" id="JABFJW010000454">
    <property type="protein sequence ID" value="NOK14348.1"/>
    <property type="molecule type" value="Genomic_DNA"/>
</dbReference>
<sequence>MTSSPRPRRAPNPPENPSKTGGARGFAGYEYQLHVSLWVALVLLFKEARTEQIELEPLSQEDIEAELSTDGPEGPPRRWVIQIKLRSLQWTAAAFSKVLRGRSTAQKRRRSALQHLLDKPEHRYVLITNSMLHPEIESLRLPGLTGEAVAPVLPGTLTVPGRKGDREDLARRIGVIDHWTREVVSWRIRELLSHRLSVPSTKLDACVVELIEQARARLQGQPSRYWTREDILGIVQKFEGSPIASRELRGFVPPLNIADIRSRLDRRHAVLLRGPPGAGKTQVMELLAHEHALQREPFAIETPRTPSELRDALRRPGRAFIKVEDPLGKFQKESGADRWISDLPQLLKQATPDKKIVVSTREAILHDLGTNAEHLLNAFAEPLTYEHYDAGRRSSILHNKLADARPWQRDLARFFESQVIEVLRAPLSLDRFADELRGLRQERGFDLQKTLRVCAVEHLADRFVEELRGLEGNRVPAAIGLWGLLSLSQGSTFEEGEALAWSRFLQHPSRPRVPLTPLIAWMSAGRWLALDAGRYRAHSTLVEGLEQILRKEPEQAQEVVETLLGGLVASGRVDDAYKIAGHLPKEANLLVPPAIRQAFQEHFRAQLILGDPRTFAERFDFAKKLPEGSDPVSLLVHGLAHSQVRDSEGWSWVGSFSPPRWNAAKRISVFKSHDARRVAANYIRWVLPFTYEDCAGALASWLWSIGWDLTTDFGHAVEAAIQEGKGAGLGEAIHGALMAPEPLHEDLLEVLLKASDKAEQEDEAERGSLRRKAQNMALDEFEAEYFSEATGPVYDLMSAMTAAVRERRRQQGFHWLMEHPQRQKLLHAWASVLSELLPYHLPSLQGRRRAALNQMPPLEEELKAFYRSCLPDTDWALWNVTRQNHVSAFIPELLGTLVNDDMRFMEPCLKALCPLAGDPNFQEQLTRFVVTASSFRQAAILFQVQDLKEDPYQLPLDAQALRAAVMKALPSIDELPTILACFKATTSDDSDLRKRIAQGDPDPLRLLRDWCQNPGTGLGRAALVSLAILDEDVFTECTGALRSEDTASRLAAIRALAHSRAPHAREALMAALSDEHHECRRLSIRGLAPGADSQERRAILECAKDESAPVREACVDAIREGGWTEGLGVLCELLSDTRNRRYDTPGRNVDHHVARAAATALEKFQPLPAETLASLLRFSSRGLGSSLDLQVHSQVLDLLVPHSLPNFPHVLTGLLSALSRNSKEVLAARWYPSQNPGMDPNVVHLRSLALRSLVKHLARWPAAREAVDPVPLLSLAGHPAESLSMSAWLGLGVIGARTEAQVHELLVSEENDVPTRAALWLIGSALGGHPVKQGPIAALIPKECPPWPLVSQLGRTPPGRLPPREARQWAEGLRGGTPLQRAIARWIDSMFPLAPVSEERS</sequence>
<dbReference type="InterPro" id="IPR049050">
    <property type="entry name" value="nSTAND3"/>
</dbReference>